<accession>A0ABR8XMN4</accession>
<keyword evidence="1" id="KW-0812">Transmembrane</keyword>
<dbReference type="SUPFAM" id="SSF54001">
    <property type="entry name" value="Cysteine proteinases"/>
    <property type="match status" value="1"/>
</dbReference>
<feature type="domain" description="Transglutaminase-like" evidence="2">
    <location>
        <begin position="333"/>
        <end position="388"/>
    </location>
</feature>
<evidence type="ECO:0000313" key="4">
    <source>
        <dbReference type="Proteomes" id="UP000600565"/>
    </source>
</evidence>
<comment type="caution">
    <text evidence="3">The sequence shown here is derived from an EMBL/GenBank/DDBJ whole genome shotgun (WGS) entry which is preliminary data.</text>
</comment>
<dbReference type="Pfam" id="PF01841">
    <property type="entry name" value="Transglut_core"/>
    <property type="match status" value="1"/>
</dbReference>
<evidence type="ECO:0000259" key="2">
    <source>
        <dbReference type="SMART" id="SM00460"/>
    </source>
</evidence>
<dbReference type="SMART" id="SM00460">
    <property type="entry name" value="TGc"/>
    <property type="match status" value="1"/>
</dbReference>
<name>A0ABR8XMN4_9BACL</name>
<dbReference type="InterPro" id="IPR052557">
    <property type="entry name" value="CAP/Cytokinesis_protein"/>
</dbReference>
<dbReference type="PANTHER" id="PTHR46333:SF2">
    <property type="entry name" value="CYTOKINESIS PROTEIN 3"/>
    <property type="match status" value="1"/>
</dbReference>
<keyword evidence="1" id="KW-1133">Transmembrane helix</keyword>
<keyword evidence="4" id="KW-1185">Reference proteome</keyword>
<feature type="transmembrane region" description="Helical" evidence="1">
    <location>
        <begin position="102"/>
        <end position="130"/>
    </location>
</feature>
<dbReference type="Gene3D" id="3.10.620.30">
    <property type="match status" value="1"/>
</dbReference>
<dbReference type="PANTHER" id="PTHR46333">
    <property type="entry name" value="CYTOKINESIS PROTEIN 3"/>
    <property type="match status" value="1"/>
</dbReference>
<organism evidence="3 4">
    <name type="scientific">Solibacillus merdavium</name>
    <dbReference type="NCBI Taxonomy" id="2762218"/>
    <lineage>
        <taxon>Bacteria</taxon>
        <taxon>Bacillati</taxon>
        <taxon>Bacillota</taxon>
        <taxon>Bacilli</taxon>
        <taxon>Bacillales</taxon>
        <taxon>Caryophanaceae</taxon>
        <taxon>Solibacillus</taxon>
    </lineage>
</organism>
<proteinExistence type="predicted"/>
<evidence type="ECO:0000256" key="1">
    <source>
        <dbReference type="SAM" id="Phobius"/>
    </source>
</evidence>
<reference evidence="3 4" key="1">
    <citation type="submission" date="2020-08" db="EMBL/GenBank/DDBJ databases">
        <title>A Genomic Blueprint of the Chicken Gut Microbiome.</title>
        <authorList>
            <person name="Gilroy R."/>
            <person name="Ravi A."/>
            <person name="Getino M."/>
            <person name="Pursley I."/>
            <person name="Horton D.L."/>
            <person name="Alikhan N.-F."/>
            <person name="Baker D."/>
            <person name="Gharbi K."/>
            <person name="Hall N."/>
            <person name="Watson M."/>
            <person name="Adriaenssens E.M."/>
            <person name="Foster-Nyarko E."/>
            <person name="Jarju S."/>
            <person name="Secka A."/>
            <person name="Antonio M."/>
            <person name="Oren A."/>
            <person name="Chaudhuri R."/>
            <person name="La Ragione R.M."/>
            <person name="Hildebrand F."/>
            <person name="Pallen M.J."/>
        </authorList>
    </citation>
    <scope>NUCLEOTIDE SEQUENCE [LARGE SCALE GENOMIC DNA]</scope>
    <source>
        <strain evidence="3 4">Sa1YVA6</strain>
    </source>
</reference>
<sequence length="431" mass="49580">MSNLIIFSCIFLVLLTIFIKTFRSFTSQLYLRRKIKKGLLQNKMEIRLAKGDKQQLSEVYKRVYNIVTHRPSRLFTPKNRRKFEQRATSELNRMVKNPLTKLFASILTFSKGMLTFIFLIATTFFGVMVVDEVKASSLTLPTINKDVQLKLNVDLEDKIDSIVSSLFNAENKLQSFNFQQLANDEVIPVYDVKDYPQAITNVEELGQAIAHHMSKFENQFTLHYEGDASDFENTVDEVYKWLQVNEPYLWAVMGDFSTRARSFGNQIEWQATINYDLTAEENAIVLGMIEQIVQTIPEDASEAEKVKFVNDYLVVHTKYNLNSKANAHTPYSVLVNGEGVCEGYALAALLMFEELGIEAKYVIGDAGGPHAWNLVKVDGQWYHLDITWNDPVPDQGDKVHYNYFLITDEKIKKDHQWIEADYPKTAVENYL</sequence>
<keyword evidence="1" id="KW-0472">Membrane</keyword>
<dbReference type="RefSeq" id="WP_191703773.1">
    <property type="nucleotide sequence ID" value="NZ_JACSPW010000007.1"/>
</dbReference>
<dbReference type="Proteomes" id="UP000600565">
    <property type="component" value="Unassembled WGS sequence"/>
</dbReference>
<evidence type="ECO:0000313" key="3">
    <source>
        <dbReference type="EMBL" id="MBD8033200.1"/>
    </source>
</evidence>
<dbReference type="EMBL" id="JACSPW010000007">
    <property type="protein sequence ID" value="MBD8033200.1"/>
    <property type="molecule type" value="Genomic_DNA"/>
</dbReference>
<dbReference type="InterPro" id="IPR038765">
    <property type="entry name" value="Papain-like_cys_pep_sf"/>
</dbReference>
<dbReference type="InterPro" id="IPR002931">
    <property type="entry name" value="Transglutaminase-like"/>
</dbReference>
<gene>
    <name evidence="3" type="ORF">H9632_08980</name>
</gene>
<protein>
    <recommendedName>
        <fullName evidence="2">Transglutaminase-like domain-containing protein</fullName>
    </recommendedName>
</protein>